<evidence type="ECO:0000313" key="3">
    <source>
        <dbReference type="Proteomes" id="UP000775547"/>
    </source>
</evidence>
<evidence type="ECO:0000256" key="1">
    <source>
        <dbReference type="SAM" id="Phobius"/>
    </source>
</evidence>
<gene>
    <name evidence="2" type="ORF">DXG03_008538</name>
</gene>
<keyword evidence="3" id="KW-1185">Reference proteome</keyword>
<comment type="caution">
    <text evidence="2">The sequence shown here is derived from an EMBL/GenBank/DDBJ whole genome shotgun (WGS) entry which is preliminary data.</text>
</comment>
<keyword evidence="1" id="KW-0812">Transmembrane</keyword>
<name>A0A9P7KBE3_9AGAR</name>
<keyword evidence="1" id="KW-1133">Transmembrane helix</keyword>
<organism evidence="2 3">
    <name type="scientific">Asterophora parasitica</name>
    <dbReference type="NCBI Taxonomy" id="117018"/>
    <lineage>
        <taxon>Eukaryota</taxon>
        <taxon>Fungi</taxon>
        <taxon>Dikarya</taxon>
        <taxon>Basidiomycota</taxon>
        <taxon>Agaricomycotina</taxon>
        <taxon>Agaricomycetes</taxon>
        <taxon>Agaricomycetidae</taxon>
        <taxon>Agaricales</taxon>
        <taxon>Tricholomatineae</taxon>
        <taxon>Lyophyllaceae</taxon>
        <taxon>Asterophora</taxon>
    </lineage>
</organism>
<reference evidence="2" key="1">
    <citation type="submission" date="2020-07" db="EMBL/GenBank/DDBJ databases">
        <authorList>
            <person name="Nieuwenhuis M."/>
            <person name="Van De Peppel L.J.J."/>
        </authorList>
    </citation>
    <scope>NUCLEOTIDE SEQUENCE</scope>
    <source>
        <strain evidence="2">AP01</strain>
        <tissue evidence="2">Mycelium</tissue>
    </source>
</reference>
<reference evidence="2" key="2">
    <citation type="submission" date="2021-10" db="EMBL/GenBank/DDBJ databases">
        <title>Phylogenomics reveals ancestral predisposition of the termite-cultivated fungus Termitomyces towards a domesticated lifestyle.</title>
        <authorList>
            <person name="Auxier B."/>
            <person name="Grum-Grzhimaylo A."/>
            <person name="Cardenas M.E."/>
            <person name="Lodge J.D."/>
            <person name="Laessoe T."/>
            <person name="Pedersen O."/>
            <person name="Smith M.E."/>
            <person name="Kuyper T.W."/>
            <person name="Franco-Molano E.A."/>
            <person name="Baroni T.J."/>
            <person name="Aanen D.K."/>
        </authorList>
    </citation>
    <scope>NUCLEOTIDE SEQUENCE</scope>
    <source>
        <strain evidence="2">AP01</strain>
        <tissue evidence="2">Mycelium</tissue>
    </source>
</reference>
<dbReference type="EMBL" id="JABCKV010000070">
    <property type="protein sequence ID" value="KAG5644443.1"/>
    <property type="molecule type" value="Genomic_DNA"/>
</dbReference>
<feature type="transmembrane region" description="Helical" evidence="1">
    <location>
        <begin position="33"/>
        <end position="53"/>
    </location>
</feature>
<dbReference type="Proteomes" id="UP000775547">
    <property type="component" value="Unassembled WGS sequence"/>
</dbReference>
<sequence length="237" mass="26341">MFDLIPSSLTVSFLGLVISFHLLAPHFKTTKQVAWILTTLSSATMSLASLPFLRDYLASGGSVKSVSAMPALAITANRFFQAYLAADLVVGSIHYRSSISLLEGWIHHSVYILVVELAIRRSWAHIFCFIRRAGQKRPTPSVPSVVALNIVPGPPVLRLTKPSESTTITSPPNPRTVGLPLIIRLSHRRQSFEKIFWSLRADFLESPSSRRALVSRAISPYLPRRETVYEYVGLGRD</sequence>
<proteinExistence type="predicted"/>
<keyword evidence="1" id="KW-0472">Membrane</keyword>
<accession>A0A9P7KBE3</accession>
<dbReference type="AlphaFoldDB" id="A0A9P7KBE3"/>
<protein>
    <submittedName>
        <fullName evidence="2">Uncharacterized protein</fullName>
    </submittedName>
</protein>
<evidence type="ECO:0000313" key="2">
    <source>
        <dbReference type="EMBL" id="KAG5644443.1"/>
    </source>
</evidence>
<feature type="transmembrane region" description="Helical" evidence="1">
    <location>
        <begin position="7"/>
        <end position="27"/>
    </location>
</feature>
<dbReference type="OrthoDB" id="341353at2759"/>